<evidence type="ECO:0000256" key="4">
    <source>
        <dbReference type="PROSITE-ProRule" id="PRU00335"/>
    </source>
</evidence>
<protein>
    <submittedName>
        <fullName evidence="6">TetR/AcrR family transcriptional regulator</fullName>
    </submittedName>
</protein>
<evidence type="ECO:0000256" key="1">
    <source>
        <dbReference type="ARBA" id="ARBA00023015"/>
    </source>
</evidence>
<name>A0ABY9EJD8_9GAMM</name>
<dbReference type="PRINTS" id="PR00455">
    <property type="entry name" value="HTHTETR"/>
</dbReference>
<dbReference type="RefSeq" id="WP_301418546.1">
    <property type="nucleotide sequence ID" value="NZ_CP098023.1"/>
</dbReference>
<gene>
    <name evidence="6" type="ORF">M8T91_08010</name>
</gene>
<keyword evidence="7" id="KW-1185">Reference proteome</keyword>
<feature type="DNA-binding region" description="H-T-H motif" evidence="4">
    <location>
        <begin position="26"/>
        <end position="45"/>
    </location>
</feature>
<dbReference type="Proteomes" id="UP001321520">
    <property type="component" value="Chromosome"/>
</dbReference>
<dbReference type="InterPro" id="IPR009057">
    <property type="entry name" value="Homeodomain-like_sf"/>
</dbReference>
<organism evidence="6 7">
    <name type="scientific">Microbulbifer spongiae</name>
    <dbReference type="NCBI Taxonomy" id="2944933"/>
    <lineage>
        <taxon>Bacteria</taxon>
        <taxon>Pseudomonadati</taxon>
        <taxon>Pseudomonadota</taxon>
        <taxon>Gammaproteobacteria</taxon>
        <taxon>Cellvibrionales</taxon>
        <taxon>Microbulbiferaceae</taxon>
        <taxon>Microbulbifer</taxon>
    </lineage>
</organism>
<keyword evidence="1" id="KW-0805">Transcription regulation</keyword>
<evidence type="ECO:0000256" key="2">
    <source>
        <dbReference type="ARBA" id="ARBA00023125"/>
    </source>
</evidence>
<evidence type="ECO:0000313" key="7">
    <source>
        <dbReference type="Proteomes" id="UP001321520"/>
    </source>
</evidence>
<dbReference type="PANTHER" id="PTHR30055:SF234">
    <property type="entry name" value="HTH-TYPE TRANSCRIPTIONAL REGULATOR BETI"/>
    <property type="match status" value="1"/>
</dbReference>
<sequence length="175" mass="19148">MPKVDKATIVRAAEAVVRERGARKLTLDAVADHCGLSKGGLIHHFPTKQSLIKAMLQAAVDREYASTEAFVASGADLLIARLNAIFELMEDDESLPRSLIAAVAENPALLDPFKAKQAALRSELTETYRDPELAQLLILAAQGMFLGRVLGVLEIEDPVFERLRKRLLMLSTDLA</sequence>
<dbReference type="Gene3D" id="1.10.357.10">
    <property type="entry name" value="Tetracycline Repressor, domain 2"/>
    <property type="match status" value="1"/>
</dbReference>
<feature type="domain" description="HTH tetR-type" evidence="5">
    <location>
        <begin position="3"/>
        <end position="63"/>
    </location>
</feature>
<dbReference type="Pfam" id="PF17937">
    <property type="entry name" value="TetR_C_28"/>
    <property type="match status" value="1"/>
</dbReference>
<keyword evidence="2 4" id="KW-0238">DNA-binding</keyword>
<dbReference type="InterPro" id="IPR041479">
    <property type="entry name" value="TetR_CgmR_C"/>
</dbReference>
<dbReference type="PROSITE" id="PS50977">
    <property type="entry name" value="HTH_TETR_2"/>
    <property type="match status" value="1"/>
</dbReference>
<keyword evidence="3" id="KW-0804">Transcription</keyword>
<dbReference type="InterPro" id="IPR050109">
    <property type="entry name" value="HTH-type_TetR-like_transc_reg"/>
</dbReference>
<evidence type="ECO:0000256" key="3">
    <source>
        <dbReference type="ARBA" id="ARBA00023163"/>
    </source>
</evidence>
<proteinExistence type="predicted"/>
<dbReference type="PANTHER" id="PTHR30055">
    <property type="entry name" value="HTH-TYPE TRANSCRIPTIONAL REGULATOR RUTR"/>
    <property type="match status" value="1"/>
</dbReference>
<evidence type="ECO:0000313" key="6">
    <source>
        <dbReference type="EMBL" id="WKD51351.1"/>
    </source>
</evidence>
<dbReference type="SUPFAM" id="SSF46689">
    <property type="entry name" value="Homeodomain-like"/>
    <property type="match status" value="1"/>
</dbReference>
<dbReference type="Pfam" id="PF00440">
    <property type="entry name" value="TetR_N"/>
    <property type="match status" value="1"/>
</dbReference>
<reference evidence="6 7" key="1">
    <citation type="submission" date="2022-05" db="EMBL/GenBank/DDBJ databases">
        <title>Microbulbifer sp. nov., isolated from sponge.</title>
        <authorList>
            <person name="Gao L."/>
        </authorList>
    </citation>
    <scope>NUCLEOTIDE SEQUENCE [LARGE SCALE GENOMIC DNA]</scope>
    <source>
        <strain evidence="6 7">MI-G</strain>
    </source>
</reference>
<evidence type="ECO:0000259" key="5">
    <source>
        <dbReference type="PROSITE" id="PS50977"/>
    </source>
</evidence>
<dbReference type="InterPro" id="IPR001647">
    <property type="entry name" value="HTH_TetR"/>
</dbReference>
<accession>A0ABY9EJD8</accession>
<dbReference type="EMBL" id="CP098023">
    <property type="protein sequence ID" value="WKD51351.1"/>
    <property type="molecule type" value="Genomic_DNA"/>
</dbReference>